<keyword evidence="2" id="KW-1185">Reference proteome</keyword>
<dbReference type="Proteomes" id="UP000745663">
    <property type="component" value="Unassembled WGS sequence"/>
</dbReference>
<name>A0ABS2BYG7_9PSED</name>
<organism evidence="1 2">
    <name type="scientific">Pseudomonas arcuscaelestis</name>
    <dbReference type="NCBI Taxonomy" id="2710591"/>
    <lineage>
        <taxon>Bacteria</taxon>
        <taxon>Pseudomonadati</taxon>
        <taxon>Pseudomonadota</taxon>
        <taxon>Gammaproteobacteria</taxon>
        <taxon>Pseudomonadales</taxon>
        <taxon>Pseudomonadaceae</taxon>
        <taxon>Pseudomonas</taxon>
    </lineage>
</organism>
<comment type="caution">
    <text evidence="1">The sequence shown here is derived from an EMBL/GenBank/DDBJ whole genome shotgun (WGS) entry which is preliminary data.</text>
</comment>
<dbReference type="EMBL" id="JACOPV010000008">
    <property type="protein sequence ID" value="MBM5458649.1"/>
    <property type="molecule type" value="Genomic_DNA"/>
</dbReference>
<proteinExistence type="predicted"/>
<evidence type="ECO:0000313" key="1">
    <source>
        <dbReference type="EMBL" id="MBM5458649.1"/>
    </source>
</evidence>
<dbReference type="RefSeq" id="WP_203584589.1">
    <property type="nucleotide sequence ID" value="NZ_JACOPV010000008.1"/>
</dbReference>
<protein>
    <submittedName>
        <fullName evidence="1">Uncharacterized protein</fullName>
    </submittedName>
</protein>
<sequence length="334" mass="35996">MPATPLLNLSAITRSVESAANTDGRAVAADWLNESLKVIAREAGLVDQLEVDAGGDVFAPLTLIFGIQLKWAPMLGSELDVQCSQRERGEWLLHGMPALSAQFDMLRKVACSAIETLDQDALARFGYRVTDVFKRVVATGEDQHQANAREFAERVGLHQAGDSPVGGQGAHASPPPGSAPTAIDLTDACAILQEKFKLDGILVEGPKLLQLFIAEARANDQIHLVATLHDGHVCCDISLMYLMHGQWQRSIALFLGMPVTAESPPFQVAKNTSATFANLYRLGLARLEAMEAKAAAERGFSILGPVLESARTGEPLEQALARLHHQNLGLRPVK</sequence>
<reference evidence="1 2" key="1">
    <citation type="submission" date="2020-08" db="EMBL/GenBank/DDBJ databases">
        <title>Description of novel Pseudomonas species.</title>
        <authorList>
            <person name="Duman M."/>
            <person name="Mulet M."/>
            <person name="Altun S."/>
            <person name="Saticioglu I.B."/>
            <person name="Lalucat J."/>
            <person name="Garcia-Valdes E."/>
        </authorList>
    </citation>
    <scope>NUCLEOTIDE SEQUENCE [LARGE SCALE GENOMIC DNA]</scope>
    <source>
        <strain evidence="1 2">P66</strain>
    </source>
</reference>
<evidence type="ECO:0000313" key="2">
    <source>
        <dbReference type="Proteomes" id="UP000745663"/>
    </source>
</evidence>
<gene>
    <name evidence="1" type="ORF">H8F21_13850</name>
</gene>
<accession>A0ABS2BYG7</accession>